<organism evidence="5 6">
    <name type="scientific">Candidatus Caccoplasma intestinavium</name>
    <dbReference type="NCBI Taxonomy" id="2840716"/>
    <lineage>
        <taxon>Bacteria</taxon>
        <taxon>Pseudomonadati</taxon>
        <taxon>Bacteroidota</taxon>
        <taxon>Bacteroidia</taxon>
        <taxon>Bacteroidales</taxon>
        <taxon>Bacteroidaceae</taxon>
        <taxon>Bacteroidaceae incertae sedis</taxon>
        <taxon>Candidatus Caccoplasma</taxon>
    </lineage>
</organism>
<accession>A0A9D1KDM8</accession>
<gene>
    <name evidence="5" type="ORF">IAD06_07580</name>
</gene>
<keyword evidence="3" id="KW-0472">Membrane</keyword>
<feature type="signal peptide" evidence="4">
    <location>
        <begin position="1"/>
        <end position="23"/>
    </location>
</feature>
<dbReference type="SUPFAM" id="SSF56935">
    <property type="entry name" value="Porins"/>
    <property type="match status" value="1"/>
</dbReference>
<dbReference type="InterPro" id="IPR003684">
    <property type="entry name" value="Porin_alphabac"/>
</dbReference>
<keyword evidence="4" id="KW-0732">Signal</keyword>
<name>A0A9D1KDM8_9BACT</name>
<reference evidence="5" key="2">
    <citation type="journal article" date="2021" name="PeerJ">
        <title>Extensive microbial diversity within the chicken gut microbiome revealed by metagenomics and culture.</title>
        <authorList>
            <person name="Gilroy R."/>
            <person name="Ravi A."/>
            <person name="Getino M."/>
            <person name="Pursley I."/>
            <person name="Horton D.L."/>
            <person name="Alikhan N.F."/>
            <person name="Baker D."/>
            <person name="Gharbi K."/>
            <person name="Hall N."/>
            <person name="Watson M."/>
            <person name="Adriaenssens E.M."/>
            <person name="Foster-Nyarko E."/>
            <person name="Jarju S."/>
            <person name="Secka A."/>
            <person name="Antonio M."/>
            <person name="Oren A."/>
            <person name="Chaudhuri R.R."/>
            <person name="La Ragione R."/>
            <person name="Hildebrand F."/>
            <person name="Pallen M.J."/>
        </authorList>
    </citation>
    <scope>NUCLEOTIDE SEQUENCE</scope>
    <source>
        <strain evidence="5">21143</strain>
    </source>
</reference>
<dbReference type="GO" id="GO:0015288">
    <property type="term" value="F:porin activity"/>
    <property type="evidence" value="ECO:0007669"/>
    <property type="project" value="InterPro"/>
</dbReference>
<evidence type="ECO:0000256" key="4">
    <source>
        <dbReference type="SAM" id="SignalP"/>
    </source>
</evidence>
<evidence type="ECO:0000313" key="5">
    <source>
        <dbReference type="EMBL" id="HIT39880.1"/>
    </source>
</evidence>
<evidence type="ECO:0000256" key="2">
    <source>
        <dbReference type="ARBA" id="ARBA00022448"/>
    </source>
</evidence>
<keyword evidence="2" id="KW-0813">Transport</keyword>
<protein>
    <submittedName>
        <fullName evidence="5">Porin</fullName>
    </submittedName>
</protein>
<feature type="chain" id="PRO_5039197724" evidence="4">
    <location>
        <begin position="24"/>
        <end position="425"/>
    </location>
</feature>
<comment type="caution">
    <text evidence="5">The sequence shown here is derived from an EMBL/GenBank/DDBJ whole genome shotgun (WGS) entry which is preliminary data.</text>
</comment>
<sequence length="425" mass="47322">MKLIFRTSLLLFCIALYGVPSKAQDSIGEKGPGPVILISRDKNGQDEIVNVFKETQRQHFHDPGIPRFLLADRKRKWALGVGGYVQAVVEYDFGGISDDIDFFPAFISGGKPRSQFQMDITTSTLFLKLVGRVGKWGNIIVYTAGNWRGDGNTFELQNAYVQFLGITFGYDTGTFMDLAAGPPTIDFAGPCGMTSYRTTLVRYERTLGKGFSVGIALEMPGIEGATDRYTSVDHQLVPSVPAYVQYGWNKGRSHIRLSGIYRNIAYTDLANDKSNSQTGWGVQATSVVAIGKPFQIYLQYAYGKGIGSLINDISNLSVDIVPDVDNVGKMQLLPMSGWYAGVQYNFTPKIFMSATYSQSMLHAGNYYRIVNPGQYKLGQYLVTNLFWNVIPDLQLGMEYLHGWRKDFDKNGDQANRINLSAKFSF</sequence>
<evidence type="ECO:0000256" key="1">
    <source>
        <dbReference type="ARBA" id="ARBA00009521"/>
    </source>
</evidence>
<dbReference type="Proteomes" id="UP000886722">
    <property type="component" value="Unassembled WGS sequence"/>
</dbReference>
<reference evidence="5" key="1">
    <citation type="submission" date="2020-10" db="EMBL/GenBank/DDBJ databases">
        <authorList>
            <person name="Gilroy R."/>
        </authorList>
    </citation>
    <scope>NUCLEOTIDE SEQUENCE</scope>
    <source>
        <strain evidence="5">21143</strain>
    </source>
</reference>
<dbReference type="GO" id="GO:0016020">
    <property type="term" value="C:membrane"/>
    <property type="evidence" value="ECO:0007669"/>
    <property type="project" value="InterPro"/>
</dbReference>
<evidence type="ECO:0000256" key="3">
    <source>
        <dbReference type="ARBA" id="ARBA00023136"/>
    </source>
</evidence>
<dbReference type="EMBL" id="DVKT01000058">
    <property type="protein sequence ID" value="HIT39880.1"/>
    <property type="molecule type" value="Genomic_DNA"/>
</dbReference>
<proteinExistence type="inferred from homology"/>
<dbReference type="Pfam" id="PF02530">
    <property type="entry name" value="Porin_2"/>
    <property type="match status" value="1"/>
</dbReference>
<dbReference type="AlphaFoldDB" id="A0A9D1KDM8"/>
<comment type="similarity">
    <text evidence="1">Belongs to the alphaproteobacteria porin family.</text>
</comment>
<evidence type="ECO:0000313" key="6">
    <source>
        <dbReference type="Proteomes" id="UP000886722"/>
    </source>
</evidence>